<reference evidence="5 6" key="1">
    <citation type="submission" date="2024-04" db="EMBL/GenBank/DDBJ databases">
        <title>The reference genome of an endangered Asteraceae, Deinandra increscens subsp. villosa, native to the Central Coast of California.</title>
        <authorList>
            <person name="Guilliams M."/>
            <person name="Hasenstab-Lehman K."/>
            <person name="Meyer R."/>
            <person name="Mcevoy S."/>
        </authorList>
    </citation>
    <scope>NUCLEOTIDE SEQUENCE [LARGE SCALE GENOMIC DNA]</scope>
    <source>
        <tissue evidence="5">Leaf</tissue>
    </source>
</reference>
<dbReference type="AlphaFoldDB" id="A0AAP0DAI6"/>
<dbReference type="GO" id="GO:0005643">
    <property type="term" value="C:nuclear pore"/>
    <property type="evidence" value="ECO:0007669"/>
    <property type="project" value="InterPro"/>
</dbReference>
<comment type="subcellular location">
    <subcellularLocation>
        <location evidence="1">Nucleus</location>
    </subcellularLocation>
</comment>
<accession>A0AAP0DAI6</accession>
<dbReference type="PANTHER" id="PTHR31344">
    <property type="entry name" value="NUCLEAR PORE COMPLEX PROTEIN NUP205"/>
    <property type="match status" value="1"/>
</dbReference>
<keyword evidence="4" id="KW-0539">Nucleus</keyword>
<name>A0AAP0DAI6_9ASTR</name>
<evidence type="ECO:0000313" key="5">
    <source>
        <dbReference type="EMBL" id="KAK9071344.1"/>
    </source>
</evidence>
<evidence type="ECO:0000256" key="3">
    <source>
        <dbReference type="ARBA" id="ARBA00022448"/>
    </source>
</evidence>
<comment type="caution">
    <text evidence="5">The sequence shown here is derived from an EMBL/GenBank/DDBJ whole genome shotgun (WGS) entry which is preliminary data.</text>
</comment>
<keyword evidence="6" id="KW-1185">Reference proteome</keyword>
<comment type="similarity">
    <text evidence="2">Belongs to the NUP186/NUP192/NUP205 family.</text>
</comment>
<proteinExistence type="inferred from homology"/>
<dbReference type="EMBL" id="JBCNJP010000011">
    <property type="protein sequence ID" value="KAK9071344.1"/>
    <property type="molecule type" value="Genomic_DNA"/>
</dbReference>
<evidence type="ECO:0000256" key="4">
    <source>
        <dbReference type="ARBA" id="ARBA00023242"/>
    </source>
</evidence>
<dbReference type="Pfam" id="PF11894">
    <property type="entry name" value="Nup192"/>
    <property type="match status" value="2"/>
</dbReference>
<evidence type="ECO:0000256" key="1">
    <source>
        <dbReference type="ARBA" id="ARBA00004123"/>
    </source>
</evidence>
<gene>
    <name evidence="5" type="ORF">SSX86_009912</name>
</gene>
<dbReference type="PANTHER" id="PTHR31344:SF0">
    <property type="entry name" value="NUCLEAR PORE COMPLEX PROTEIN NUP205"/>
    <property type="match status" value="1"/>
</dbReference>
<protein>
    <submittedName>
        <fullName evidence="5">Uncharacterized protein</fullName>
    </submittedName>
</protein>
<dbReference type="Proteomes" id="UP001408789">
    <property type="component" value="Unassembled WGS sequence"/>
</dbReference>
<keyword evidence="3" id="KW-0813">Transport</keyword>
<evidence type="ECO:0000313" key="6">
    <source>
        <dbReference type="Proteomes" id="UP001408789"/>
    </source>
</evidence>
<dbReference type="InterPro" id="IPR021827">
    <property type="entry name" value="Nup186/Nup192/Nup205"/>
</dbReference>
<sequence>MEPAKQLLSAIESTLLTFTPSPSQKIELIHAIRHSLPSLRSLFSFPPPKPSDRAQVESKEVRLPGSGQIPLDNQDVQIAIVLDQGLETDLQADILKYVEDLVTSGLRQRLISLIKITYSLLFSLIVSLILDALSASPNQMSILTQDASFRHDFHETASNEEGPSKVYGLLKGRMFWSISWNTLFDCLSIYEEKFKQSVYNAGPILPEIQEGDVKALVAYLCVLRKVVENGNPIKKKTWFPDIEPLFKLLSYENVPPYLKGALHTSISTFIVVSPNMKDTIWGFLEQYDLPVVVGPEVGQMMGSQVYDMRFELNEVEARSEHYPSTISFLNLLNALIADERDTTDRGRRILSMYDIKDEDIDIVVNHSQHVSPQSTPLQMQLPFIELLMDFMSGKTVFRNTMGILLLGVDAIIADGTSHTYGLLLEKAVLLSLEIAIKDATQGNESGKIMALFVLDALICIDHEKFFLSQLQSRGFLRSCLTSISNVSYQDNVHSVDPLQRLCALEAQFALLLRISHNRIFFTQGSLRRFDTSFGKDSFADIHRQRMVVSPSLRLVFSLTSLVETSDFFEVKNKIVCEVVDFVKGQQLLFEQVLRQDVADADELAMEQMNIVVGILSKVSGNSTNYSAPAGQQQPTLSLLGFLLNSVTTALENAAEEKSLLLNKEVHSNGGNVSGGGRPRSAYNSVASACRGLAQHISHPFSEQDKVGHNLKVFRRLAFSLKELTMQKLGV</sequence>
<evidence type="ECO:0000256" key="2">
    <source>
        <dbReference type="ARBA" id="ARBA00005892"/>
    </source>
</evidence>
<organism evidence="5 6">
    <name type="scientific">Deinandra increscens subsp. villosa</name>
    <dbReference type="NCBI Taxonomy" id="3103831"/>
    <lineage>
        <taxon>Eukaryota</taxon>
        <taxon>Viridiplantae</taxon>
        <taxon>Streptophyta</taxon>
        <taxon>Embryophyta</taxon>
        <taxon>Tracheophyta</taxon>
        <taxon>Spermatophyta</taxon>
        <taxon>Magnoliopsida</taxon>
        <taxon>eudicotyledons</taxon>
        <taxon>Gunneridae</taxon>
        <taxon>Pentapetalae</taxon>
        <taxon>asterids</taxon>
        <taxon>campanulids</taxon>
        <taxon>Asterales</taxon>
        <taxon>Asteraceae</taxon>
        <taxon>Asteroideae</taxon>
        <taxon>Heliantheae alliance</taxon>
        <taxon>Madieae</taxon>
        <taxon>Madiinae</taxon>
        <taxon>Deinandra</taxon>
    </lineage>
</organism>